<comment type="similarity">
    <text evidence="7">Belongs to the transglycosylase MltG family.</text>
</comment>
<evidence type="ECO:0000313" key="9">
    <source>
        <dbReference type="EMBL" id="MCG4617702.1"/>
    </source>
</evidence>
<keyword evidence="5 7" id="KW-0456">Lyase</keyword>
<evidence type="ECO:0000313" key="10">
    <source>
        <dbReference type="Proteomes" id="UP001200537"/>
    </source>
</evidence>
<feature type="compositionally biased region" description="Polar residues" evidence="8">
    <location>
        <begin position="25"/>
        <end position="36"/>
    </location>
</feature>
<dbReference type="InterPro" id="IPR003770">
    <property type="entry name" value="MLTG-like"/>
</dbReference>
<dbReference type="NCBIfam" id="TIGR00247">
    <property type="entry name" value="endolytic transglycosylase MltG"/>
    <property type="match status" value="1"/>
</dbReference>
<name>A0AAJ1BD89_9ACTO</name>
<evidence type="ECO:0000256" key="7">
    <source>
        <dbReference type="HAMAP-Rule" id="MF_02065"/>
    </source>
</evidence>
<sequence length="418" mass="45548">MSREEDNGEARRHFPSRRADKNSVAEPSQRQDSANLDSYWEGESAETTPSRSAVTGRSARRKARRKKRTIAAVVILVVIGLITGASVIAAKELGGISGIISGGEDYEGKGSGEVIIEIPEGASGKTIGTILEKEGVIADADVFADIFKKNSLAQGVQAGRFRLHKRMSSREALAMLLDPTSKADIKVTIPPGFTVKQIKTRLQETAGFNADQVAEAFADPAEYGIPGQSEESFEGWLAPDTYTVSTKQSVKDLVKTMVDTQIKRLDEAGVAPEQRASVLIKASILEKEVNLDKYYAQVARVIENRLQDNPDTHGFLQMDSTVVYGLGRSGGIPSSEDLKQDTPYNTYKHKGLPPTAIGTVGQKALQAAVKPADGKWLYFTTVNLDSGETKFALTLEEQKKSVEELKQWCQQNQGKCKR</sequence>
<dbReference type="Proteomes" id="UP001200537">
    <property type="component" value="Unassembled WGS sequence"/>
</dbReference>
<comment type="catalytic activity">
    <reaction evidence="7">
        <text>a peptidoglycan chain = a peptidoglycan chain with N-acetyl-1,6-anhydromuramyl-[peptide] at the reducing end + a peptidoglycan chain with N-acetylglucosamine at the non-reducing end.</text>
        <dbReference type="EC" id="4.2.2.29"/>
    </reaction>
</comment>
<dbReference type="GO" id="GO:0005886">
    <property type="term" value="C:plasma membrane"/>
    <property type="evidence" value="ECO:0007669"/>
    <property type="project" value="UniProtKB-SubCell"/>
</dbReference>
<dbReference type="RefSeq" id="WP_238127868.1">
    <property type="nucleotide sequence ID" value="NZ_JAGZVZ010000010.1"/>
</dbReference>
<evidence type="ECO:0000256" key="3">
    <source>
        <dbReference type="ARBA" id="ARBA00022989"/>
    </source>
</evidence>
<keyword evidence="4 7" id="KW-0472">Membrane</keyword>
<proteinExistence type="inferred from homology"/>
<feature type="compositionally biased region" description="Polar residues" evidence="8">
    <location>
        <begin position="45"/>
        <end position="55"/>
    </location>
</feature>
<dbReference type="PANTHER" id="PTHR30518:SF2">
    <property type="entry name" value="ENDOLYTIC MUREIN TRANSGLYCOSYLASE"/>
    <property type="match status" value="1"/>
</dbReference>
<feature type="transmembrane region" description="Helical" evidence="7">
    <location>
        <begin position="70"/>
        <end position="90"/>
    </location>
</feature>
<dbReference type="GO" id="GO:0009252">
    <property type="term" value="P:peptidoglycan biosynthetic process"/>
    <property type="evidence" value="ECO:0007669"/>
    <property type="project" value="UniProtKB-UniRule"/>
</dbReference>
<evidence type="ECO:0000256" key="1">
    <source>
        <dbReference type="ARBA" id="ARBA00022475"/>
    </source>
</evidence>
<dbReference type="Pfam" id="PF02618">
    <property type="entry name" value="YceG"/>
    <property type="match status" value="1"/>
</dbReference>
<protein>
    <recommendedName>
        <fullName evidence="7">Endolytic murein transglycosylase</fullName>
        <ecNumber evidence="7">4.2.2.29</ecNumber>
    </recommendedName>
    <alternativeName>
        <fullName evidence="7">Peptidoglycan lytic transglycosylase</fullName>
    </alternativeName>
    <alternativeName>
        <fullName evidence="7">Peptidoglycan polymerization terminase</fullName>
    </alternativeName>
</protein>
<evidence type="ECO:0000256" key="5">
    <source>
        <dbReference type="ARBA" id="ARBA00023239"/>
    </source>
</evidence>
<keyword evidence="6 7" id="KW-0961">Cell wall biogenesis/degradation</keyword>
<dbReference type="CDD" id="cd08010">
    <property type="entry name" value="MltG_like"/>
    <property type="match status" value="1"/>
</dbReference>
<comment type="caution">
    <text evidence="9">The sequence shown here is derived from an EMBL/GenBank/DDBJ whole genome shotgun (WGS) entry which is preliminary data.</text>
</comment>
<organism evidence="9 10">
    <name type="scientific">Varibaculum cambriense</name>
    <dbReference type="NCBI Taxonomy" id="184870"/>
    <lineage>
        <taxon>Bacteria</taxon>
        <taxon>Bacillati</taxon>
        <taxon>Actinomycetota</taxon>
        <taxon>Actinomycetes</taxon>
        <taxon>Actinomycetales</taxon>
        <taxon>Actinomycetaceae</taxon>
        <taxon>Varibaculum</taxon>
    </lineage>
</organism>
<gene>
    <name evidence="7 9" type="primary">mltG</name>
    <name evidence="9" type="ORF">L0M99_04220</name>
</gene>
<dbReference type="EC" id="4.2.2.29" evidence="7"/>
<reference evidence="9" key="1">
    <citation type="submission" date="2022-01" db="EMBL/GenBank/DDBJ databases">
        <title>Collection of gut derived symbiotic bacterial strains cultured from healthy donors.</title>
        <authorList>
            <person name="Lin H."/>
            <person name="Kohout C."/>
            <person name="Waligurski E."/>
            <person name="Pamer E.G."/>
        </authorList>
    </citation>
    <scope>NUCLEOTIDE SEQUENCE</scope>
    <source>
        <strain evidence="9">DFI.7.46</strain>
    </source>
</reference>
<dbReference type="Gene3D" id="3.30.1490.480">
    <property type="entry name" value="Endolytic murein transglycosylase"/>
    <property type="match status" value="1"/>
</dbReference>
<keyword evidence="3 7" id="KW-1133">Transmembrane helix</keyword>
<dbReference type="GO" id="GO:0008932">
    <property type="term" value="F:lytic endotransglycosylase activity"/>
    <property type="evidence" value="ECO:0007669"/>
    <property type="project" value="UniProtKB-UniRule"/>
</dbReference>
<evidence type="ECO:0000256" key="6">
    <source>
        <dbReference type="ARBA" id="ARBA00023316"/>
    </source>
</evidence>
<feature type="compositionally biased region" description="Basic and acidic residues" evidence="8">
    <location>
        <begin position="1"/>
        <end position="23"/>
    </location>
</feature>
<dbReference type="EMBL" id="JAKNHJ010000006">
    <property type="protein sequence ID" value="MCG4617702.1"/>
    <property type="molecule type" value="Genomic_DNA"/>
</dbReference>
<keyword evidence="2 7" id="KW-0812">Transmembrane</keyword>
<evidence type="ECO:0000256" key="8">
    <source>
        <dbReference type="SAM" id="MobiDB-lite"/>
    </source>
</evidence>
<comment type="function">
    <text evidence="7">Functions as a peptidoglycan terminase that cleaves nascent peptidoglycan strands endolytically to terminate their elongation.</text>
</comment>
<feature type="region of interest" description="Disordered" evidence="8">
    <location>
        <begin position="1"/>
        <end position="61"/>
    </location>
</feature>
<comment type="subcellular location">
    <subcellularLocation>
        <location evidence="7">Cell membrane</location>
        <topology evidence="7">Single-pass membrane protein</topology>
    </subcellularLocation>
</comment>
<evidence type="ECO:0000256" key="2">
    <source>
        <dbReference type="ARBA" id="ARBA00022692"/>
    </source>
</evidence>
<keyword evidence="1 7" id="KW-1003">Cell membrane</keyword>
<accession>A0AAJ1BD89</accession>
<dbReference type="GO" id="GO:0071555">
    <property type="term" value="P:cell wall organization"/>
    <property type="evidence" value="ECO:0007669"/>
    <property type="project" value="UniProtKB-KW"/>
</dbReference>
<dbReference type="AlphaFoldDB" id="A0AAJ1BD89"/>
<feature type="site" description="Important for catalytic activity" evidence="7">
    <location>
        <position position="288"/>
    </location>
</feature>
<dbReference type="PANTHER" id="PTHR30518">
    <property type="entry name" value="ENDOLYTIC MUREIN TRANSGLYCOSYLASE"/>
    <property type="match status" value="1"/>
</dbReference>
<dbReference type="HAMAP" id="MF_02065">
    <property type="entry name" value="MltG"/>
    <property type="match status" value="1"/>
</dbReference>
<evidence type="ECO:0000256" key="4">
    <source>
        <dbReference type="ARBA" id="ARBA00023136"/>
    </source>
</evidence>